<dbReference type="InterPro" id="IPR011991">
    <property type="entry name" value="ArsR-like_HTH"/>
</dbReference>
<dbReference type="SUPFAM" id="SSF46785">
    <property type="entry name" value="Winged helix' DNA-binding domain"/>
    <property type="match status" value="1"/>
</dbReference>
<keyword evidence="3" id="KW-0804">Transcription</keyword>
<dbReference type="CDD" id="cd00090">
    <property type="entry name" value="HTH_ARSR"/>
    <property type="match status" value="1"/>
</dbReference>
<evidence type="ECO:0000256" key="1">
    <source>
        <dbReference type="ARBA" id="ARBA00023015"/>
    </source>
</evidence>
<dbReference type="AlphaFoldDB" id="A0A345C301"/>
<sequence length="341" mass="39926">MAISTENIHLQTSPVVELLCLMFRLNNDDVMELEHVASFTSPEIDQWVENTRNKLSDEIKNELAVFFQQESLIGFIVLTFMIKKSAYTDIPDFINMLENSSVSEYYHSLLKLGGTTDETDNVEEPESVIQHLDKGSLSEEEKWKLTYLIYDVKRTKQRLIYLLKEICHLIPQKEMEKALERQEKMIHELKGESDQVDLSYFEGLWTSKSGEDVYLFPCYVLDVSHVIAPDTRLGFVLCVLGVRHIELLESKKDTKKSLEKLKILSDERRFEILRLLRKRARYGYELAQQLNISNSTISHHLSTLVVHHLIKAIRTENKIYYEINQYELQRIIDDLTMEFVD</sequence>
<dbReference type="PRINTS" id="PR00778">
    <property type="entry name" value="HTHARSR"/>
</dbReference>
<dbReference type="PROSITE" id="PS50987">
    <property type="entry name" value="HTH_ARSR_2"/>
    <property type="match status" value="1"/>
</dbReference>
<evidence type="ECO:0000313" key="6">
    <source>
        <dbReference type="Proteomes" id="UP000252100"/>
    </source>
</evidence>
<dbReference type="InterPro" id="IPR051081">
    <property type="entry name" value="HTH_MetalResp_TranReg"/>
</dbReference>
<dbReference type="InterPro" id="IPR036390">
    <property type="entry name" value="WH_DNA-bd_sf"/>
</dbReference>
<evidence type="ECO:0000259" key="4">
    <source>
        <dbReference type="PROSITE" id="PS50987"/>
    </source>
</evidence>
<dbReference type="PANTHER" id="PTHR33154">
    <property type="entry name" value="TRANSCRIPTIONAL REGULATOR, ARSR FAMILY"/>
    <property type="match status" value="1"/>
</dbReference>
<accession>A0A345C301</accession>
<dbReference type="NCBIfam" id="NF033788">
    <property type="entry name" value="HTH_metalloreg"/>
    <property type="match status" value="1"/>
</dbReference>
<protein>
    <submittedName>
        <fullName evidence="5">ArsR family transcriptional regulator</fullName>
    </submittedName>
</protein>
<evidence type="ECO:0000256" key="2">
    <source>
        <dbReference type="ARBA" id="ARBA00023125"/>
    </source>
</evidence>
<dbReference type="Pfam" id="PF01022">
    <property type="entry name" value="HTH_5"/>
    <property type="match status" value="1"/>
</dbReference>
<keyword evidence="1" id="KW-0805">Transcription regulation</keyword>
<dbReference type="Gene3D" id="1.10.10.10">
    <property type="entry name" value="Winged helix-like DNA-binding domain superfamily/Winged helix DNA-binding domain"/>
    <property type="match status" value="1"/>
</dbReference>
<gene>
    <name evidence="5" type="ORF">DT065_17375</name>
</gene>
<reference evidence="5 6" key="1">
    <citation type="journal article" date="2018" name="J. Microbiol.">
        <title>Salicibibacter kimchii gen. nov., sp. nov., a moderately halophilic and alkalitolerant bacterium in the family Bacillaceae, isolated from kimchi.</title>
        <authorList>
            <person name="Jang J.Y."/>
            <person name="Oh Y.J."/>
            <person name="Lim S.K."/>
            <person name="Park H.K."/>
            <person name="Lee C."/>
            <person name="Kim J.Y."/>
            <person name="Lee M.A."/>
            <person name="Choi H.J."/>
        </authorList>
    </citation>
    <scope>NUCLEOTIDE SEQUENCE [LARGE SCALE GENOMIC DNA]</scope>
    <source>
        <strain evidence="5 6">NKC1-1</strain>
    </source>
</reference>
<dbReference type="SMART" id="SM00418">
    <property type="entry name" value="HTH_ARSR"/>
    <property type="match status" value="1"/>
</dbReference>
<keyword evidence="2" id="KW-0238">DNA-binding</keyword>
<dbReference type="Proteomes" id="UP000252100">
    <property type="component" value="Chromosome"/>
</dbReference>
<evidence type="ECO:0000256" key="3">
    <source>
        <dbReference type="ARBA" id="ARBA00023163"/>
    </source>
</evidence>
<dbReference type="EMBL" id="CP031092">
    <property type="protein sequence ID" value="AXF57582.1"/>
    <property type="molecule type" value="Genomic_DNA"/>
</dbReference>
<dbReference type="KEGG" id="rue:DT065_17375"/>
<name>A0A345C301_9BACI</name>
<dbReference type="InterPro" id="IPR001845">
    <property type="entry name" value="HTH_ArsR_DNA-bd_dom"/>
</dbReference>
<feature type="domain" description="HTH arsR-type" evidence="4">
    <location>
        <begin position="248"/>
        <end position="341"/>
    </location>
</feature>
<dbReference type="GO" id="GO:0003700">
    <property type="term" value="F:DNA-binding transcription factor activity"/>
    <property type="evidence" value="ECO:0007669"/>
    <property type="project" value="InterPro"/>
</dbReference>
<evidence type="ECO:0000313" key="5">
    <source>
        <dbReference type="EMBL" id="AXF57582.1"/>
    </source>
</evidence>
<dbReference type="InterPro" id="IPR036388">
    <property type="entry name" value="WH-like_DNA-bd_sf"/>
</dbReference>
<dbReference type="GO" id="GO:0003677">
    <property type="term" value="F:DNA binding"/>
    <property type="evidence" value="ECO:0007669"/>
    <property type="project" value="UniProtKB-KW"/>
</dbReference>
<proteinExistence type="predicted"/>
<keyword evidence="6" id="KW-1185">Reference proteome</keyword>
<dbReference type="PANTHER" id="PTHR33154:SF18">
    <property type="entry name" value="ARSENICAL RESISTANCE OPERON REPRESSOR"/>
    <property type="match status" value="1"/>
</dbReference>
<organism evidence="5 6">
    <name type="scientific">Salicibibacter kimchii</name>
    <dbReference type="NCBI Taxonomy" id="2099786"/>
    <lineage>
        <taxon>Bacteria</taxon>
        <taxon>Bacillati</taxon>
        <taxon>Bacillota</taxon>
        <taxon>Bacilli</taxon>
        <taxon>Bacillales</taxon>
        <taxon>Bacillaceae</taxon>
        <taxon>Salicibibacter</taxon>
    </lineage>
</organism>